<evidence type="ECO:0000313" key="3">
    <source>
        <dbReference type="Proteomes" id="UP000070544"/>
    </source>
</evidence>
<feature type="compositionally biased region" description="Low complexity" evidence="1">
    <location>
        <begin position="37"/>
        <end position="47"/>
    </location>
</feature>
<proteinExistence type="predicted"/>
<evidence type="ECO:0000256" key="1">
    <source>
        <dbReference type="SAM" id="MobiDB-lite"/>
    </source>
</evidence>
<dbReference type="EMBL" id="KQ966082">
    <property type="protein sequence ID" value="KXS08762.1"/>
    <property type="molecule type" value="Genomic_DNA"/>
</dbReference>
<name>A0A138ZW87_GONPJ</name>
<keyword evidence="3" id="KW-1185">Reference proteome</keyword>
<feature type="region of interest" description="Disordered" evidence="1">
    <location>
        <begin position="1"/>
        <end position="126"/>
    </location>
</feature>
<feature type="compositionally biased region" description="Polar residues" evidence="1">
    <location>
        <begin position="25"/>
        <end position="36"/>
    </location>
</feature>
<dbReference type="Proteomes" id="UP000070544">
    <property type="component" value="Unassembled WGS sequence"/>
</dbReference>
<accession>A0A138ZW87</accession>
<organism evidence="2 3">
    <name type="scientific">Gonapodya prolifera (strain JEL478)</name>
    <name type="common">Monoblepharis prolifera</name>
    <dbReference type="NCBI Taxonomy" id="1344416"/>
    <lineage>
        <taxon>Eukaryota</taxon>
        <taxon>Fungi</taxon>
        <taxon>Fungi incertae sedis</taxon>
        <taxon>Chytridiomycota</taxon>
        <taxon>Chytridiomycota incertae sedis</taxon>
        <taxon>Monoblepharidomycetes</taxon>
        <taxon>Monoblepharidales</taxon>
        <taxon>Gonapodyaceae</taxon>
        <taxon>Gonapodya</taxon>
    </lineage>
</organism>
<dbReference type="AlphaFoldDB" id="A0A138ZW87"/>
<protein>
    <submittedName>
        <fullName evidence="2">Uncharacterized protein</fullName>
    </submittedName>
</protein>
<feature type="compositionally biased region" description="Pro residues" evidence="1">
    <location>
        <begin position="88"/>
        <end position="100"/>
    </location>
</feature>
<evidence type="ECO:0000313" key="2">
    <source>
        <dbReference type="EMBL" id="KXS08762.1"/>
    </source>
</evidence>
<reference evidence="2 3" key="1">
    <citation type="journal article" date="2015" name="Genome Biol. Evol.">
        <title>Phylogenomic analyses indicate that early fungi evolved digesting cell walls of algal ancestors of land plants.</title>
        <authorList>
            <person name="Chang Y."/>
            <person name="Wang S."/>
            <person name="Sekimoto S."/>
            <person name="Aerts A.L."/>
            <person name="Choi C."/>
            <person name="Clum A."/>
            <person name="LaButti K.M."/>
            <person name="Lindquist E.A."/>
            <person name="Yee Ngan C."/>
            <person name="Ohm R.A."/>
            <person name="Salamov A.A."/>
            <person name="Grigoriev I.V."/>
            <person name="Spatafora J.W."/>
            <person name="Berbee M.L."/>
        </authorList>
    </citation>
    <scope>NUCLEOTIDE SEQUENCE [LARGE SCALE GENOMIC DNA]</scope>
    <source>
        <strain evidence="2 3">JEL478</strain>
    </source>
</reference>
<gene>
    <name evidence="2" type="ORF">M427DRAFT_334130</name>
</gene>
<sequence length="182" mass="19478">MQTQTLLTSHAARAFTRSPKPATAPTCSCGSSHQFPTLSTTTLKSLSRPPRPPACSTSRPTKPAPTTPTRPGTSSTALPPATTQIAGPRPPSPSLWPAPPRPREDPPPQTEQRPPEAPPLDPASPAQPLVLATSRLREVPSRPWLPFSSLCCRSDGCVLKGRVGELERGKVRHVRSRTLVAR</sequence>